<dbReference type="AlphaFoldDB" id="A0AAD9RGP8"/>
<comment type="caution">
    <text evidence="1">The sequence shown here is derived from an EMBL/GenBank/DDBJ whole genome shotgun (WGS) entry which is preliminary data.</text>
</comment>
<dbReference type="Proteomes" id="UP001258017">
    <property type="component" value="Unassembled WGS sequence"/>
</dbReference>
<organism evidence="1 2">
    <name type="scientific">Odynerus spinipes</name>
    <dbReference type="NCBI Taxonomy" id="1348599"/>
    <lineage>
        <taxon>Eukaryota</taxon>
        <taxon>Metazoa</taxon>
        <taxon>Ecdysozoa</taxon>
        <taxon>Arthropoda</taxon>
        <taxon>Hexapoda</taxon>
        <taxon>Insecta</taxon>
        <taxon>Pterygota</taxon>
        <taxon>Neoptera</taxon>
        <taxon>Endopterygota</taxon>
        <taxon>Hymenoptera</taxon>
        <taxon>Apocrita</taxon>
        <taxon>Aculeata</taxon>
        <taxon>Vespoidea</taxon>
        <taxon>Vespidae</taxon>
        <taxon>Eumeninae</taxon>
        <taxon>Odynerus</taxon>
    </lineage>
</organism>
<protein>
    <submittedName>
        <fullName evidence="1">Uncharacterized protein</fullName>
    </submittedName>
</protein>
<reference evidence="1" key="2">
    <citation type="journal article" date="2023" name="Commun. Biol.">
        <title>Intrasexual cuticular hydrocarbon dimorphism in a wasp sheds light on hydrocarbon biosynthesis genes in Hymenoptera.</title>
        <authorList>
            <person name="Moris V.C."/>
            <person name="Podsiadlowski L."/>
            <person name="Martin S."/>
            <person name="Oeyen J.P."/>
            <person name="Donath A."/>
            <person name="Petersen M."/>
            <person name="Wilbrandt J."/>
            <person name="Misof B."/>
            <person name="Liedtke D."/>
            <person name="Thamm M."/>
            <person name="Scheiner R."/>
            <person name="Schmitt T."/>
            <person name="Niehuis O."/>
        </authorList>
    </citation>
    <scope>NUCLEOTIDE SEQUENCE</scope>
    <source>
        <strain evidence="1">GBR_01_08_01A</strain>
    </source>
</reference>
<evidence type="ECO:0000313" key="2">
    <source>
        <dbReference type="Proteomes" id="UP001258017"/>
    </source>
</evidence>
<sequence>MVISLVVSSDGRWIRRRLLGVASCSMLDSGSDEVGRGVTLIDVYGRMISERVSGLVHSINTMNIDIKIPKFENELKMYPLDFLDRLDKYFTFRKCSEFEKLLIIENSIEGRGKIWYNANRCNFISYVTFKEAFEKQFYSVPMQAKIQSQWSARRFDSRKEYCSSGSVFFNEE</sequence>
<accession>A0AAD9RGP8</accession>
<evidence type="ECO:0000313" key="1">
    <source>
        <dbReference type="EMBL" id="KAK2579145.1"/>
    </source>
</evidence>
<keyword evidence="2" id="KW-1185">Reference proteome</keyword>
<proteinExistence type="predicted"/>
<gene>
    <name evidence="1" type="ORF">KPH14_001315</name>
</gene>
<dbReference type="EMBL" id="JAIFRP010000104">
    <property type="protein sequence ID" value="KAK2579145.1"/>
    <property type="molecule type" value="Genomic_DNA"/>
</dbReference>
<name>A0AAD9RGP8_9HYME</name>
<reference evidence="1" key="1">
    <citation type="submission" date="2021-08" db="EMBL/GenBank/DDBJ databases">
        <authorList>
            <person name="Misof B."/>
            <person name="Oliver O."/>
            <person name="Podsiadlowski L."/>
            <person name="Donath A."/>
            <person name="Peters R."/>
            <person name="Mayer C."/>
            <person name="Rust J."/>
            <person name="Gunkel S."/>
            <person name="Lesny P."/>
            <person name="Martin S."/>
            <person name="Oeyen J.P."/>
            <person name="Petersen M."/>
            <person name="Panagiotis P."/>
            <person name="Wilbrandt J."/>
            <person name="Tanja T."/>
        </authorList>
    </citation>
    <scope>NUCLEOTIDE SEQUENCE</scope>
    <source>
        <strain evidence="1">GBR_01_08_01A</strain>
        <tissue evidence="1">Thorax + abdomen</tissue>
    </source>
</reference>